<dbReference type="Proteomes" id="UP000309872">
    <property type="component" value="Unassembled WGS sequence"/>
</dbReference>
<evidence type="ECO:0000256" key="2">
    <source>
        <dbReference type="ARBA" id="ARBA00022692"/>
    </source>
</evidence>
<feature type="domain" description="DUF6576" evidence="7">
    <location>
        <begin position="257"/>
        <end position="289"/>
    </location>
</feature>
<keyword evidence="8" id="KW-0378">Hydrolase</keyword>
<evidence type="ECO:0000259" key="7">
    <source>
        <dbReference type="Pfam" id="PF20216"/>
    </source>
</evidence>
<dbReference type="GO" id="GO:0016020">
    <property type="term" value="C:membrane"/>
    <property type="evidence" value="ECO:0007669"/>
    <property type="project" value="UniProtKB-SubCell"/>
</dbReference>
<name>A0A4U0GZA8_9SPHI</name>
<keyword evidence="8" id="KW-0645">Protease</keyword>
<dbReference type="InterPro" id="IPR022764">
    <property type="entry name" value="Peptidase_S54_rhomboid_dom"/>
</dbReference>
<dbReference type="RefSeq" id="WP_136821496.1">
    <property type="nucleotide sequence ID" value="NZ_BMJX01000004.1"/>
</dbReference>
<evidence type="ECO:0000256" key="4">
    <source>
        <dbReference type="ARBA" id="ARBA00023136"/>
    </source>
</evidence>
<dbReference type="EMBL" id="SUKA01000004">
    <property type="protein sequence ID" value="TJY64436.1"/>
    <property type="molecule type" value="Genomic_DNA"/>
</dbReference>
<dbReference type="InterPro" id="IPR035952">
    <property type="entry name" value="Rhomboid-like_sf"/>
</dbReference>
<feature type="transmembrane region" description="Helical" evidence="5">
    <location>
        <begin position="79"/>
        <end position="98"/>
    </location>
</feature>
<evidence type="ECO:0000313" key="8">
    <source>
        <dbReference type="EMBL" id="TJY64436.1"/>
    </source>
</evidence>
<feature type="transmembrane region" description="Helical" evidence="5">
    <location>
        <begin position="110"/>
        <end position="128"/>
    </location>
</feature>
<reference evidence="8 9" key="1">
    <citation type="submission" date="2019-04" db="EMBL/GenBank/DDBJ databases">
        <title>Sphingobacterium olei sp. nov., isolated from oil-contaminated soil.</title>
        <authorList>
            <person name="Liu B."/>
        </authorList>
    </citation>
    <scope>NUCLEOTIDE SEQUENCE [LARGE SCALE GENOMIC DNA]</scope>
    <source>
        <strain evidence="8 9">Y3L14</strain>
    </source>
</reference>
<evidence type="ECO:0000256" key="1">
    <source>
        <dbReference type="ARBA" id="ARBA00004141"/>
    </source>
</evidence>
<keyword evidence="4 5" id="KW-0472">Membrane</keyword>
<protein>
    <submittedName>
        <fullName evidence="8">Rhomboid family intramembrane serine protease</fullName>
    </submittedName>
</protein>
<sequence>MKENVLKSFWRDTYATSSPIPYIITIQVILFVLTHVIDLLSFSDIVSSDLYEVVVSKLSLPASFSDFLAQPWSFITHPFIYRGLFNIIFDCLWLYWFGNIFLTFLNRRQFLFIFIGGLLLGGLAYLLFGNVPFLVDNTATHFSTNALGLAAIISATALLLPTYEIRLFIIGNIRLRTIGIIYLGLQFGIYAISNRPAAIAYLGMILFGLVWMRELKRGHDWSSFFYKKFTRRHLKVVHKNENTNIPLQKKQHSEIPNQETIDEILDKISMSGYESLTSREKEILFKASKQDQ</sequence>
<comment type="caution">
    <text evidence="8">The sequence shown here is derived from an EMBL/GenBank/DDBJ whole genome shotgun (WGS) entry which is preliminary data.</text>
</comment>
<organism evidence="8 9">
    <name type="scientific">Sphingobacterium alkalisoli</name>
    <dbReference type="NCBI Taxonomy" id="1874115"/>
    <lineage>
        <taxon>Bacteria</taxon>
        <taxon>Pseudomonadati</taxon>
        <taxon>Bacteroidota</taxon>
        <taxon>Sphingobacteriia</taxon>
        <taxon>Sphingobacteriales</taxon>
        <taxon>Sphingobacteriaceae</taxon>
        <taxon>Sphingobacterium</taxon>
    </lineage>
</organism>
<dbReference type="Gene3D" id="1.20.1540.10">
    <property type="entry name" value="Rhomboid-like"/>
    <property type="match status" value="1"/>
</dbReference>
<comment type="subcellular location">
    <subcellularLocation>
        <location evidence="1">Membrane</location>
        <topology evidence="1">Multi-pass membrane protein</topology>
    </subcellularLocation>
</comment>
<keyword evidence="9" id="KW-1185">Reference proteome</keyword>
<proteinExistence type="predicted"/>
<dbReference type="AlphaFoldDB" id="A0A4U0GZA8"/>
<dbReference type="OrthoDB" id="680602at2"/>
<dbReference type="Pfam" id="PF01694">
    <property type="entry name" value="Rhomboid"/>
    <property type="match status" value="1"/>
</dbReference>
<dbReference type="GO" id="GO:0006508">
    <property type="term" value="P:proteolysis"/>
    <property type="evidence" value="ECO:0007669"/>
    <property type="project" value="UniProtKB-KW"/>
</dbReference>
<dbReference type="Pfam" id="PF20216">
    <property type="entry name" value="DUF6576"/>
    <property type="match status" value="1"/>
</dbReference>
<keyword evidence="3 5" id="KW-1133">Transmembrane helix</keyword>
<feature type="transmembrane region" description="Helical" evidence="5">
    <location>
        <begin position="140"/>
        <end position="161"/>
    </location>
</feature>
<dbReference type="InterPro" id="IPR046483">
    <property type="entry name" value="DUF6576"/>
</dbReference>
<feature type="transmembrane region" description="Helical" evidence="5">
    <location>
        <begin position="198"/>
        <end position="215"/>
    </location>
</feature>
<evidence type="ECO:0000256" key="5">
    <source>
        <dbReference type="SAM" id="Phobius"/>
    </source>
</evidence>
<evidence type="ECO:0000313" key="9">
    <source>
        <dbReference type="Proteomes" id="UP000309872"/>
    </source>
</evidence>
<feature type="transmembrane region" description="Helical" evidence="5">
    <location>
        <begin position="20"/>
        <end position="42"/>
    </location>
</feature>
<dbReference type="SUPFAM" id="SSF144091">
    <property type="entry name" value="Rhomboid-like"/>
    <property type="match status" value="1"/>
</dbReference>
<keyword evidence="2 5" id="KW-0812">Transmembrane</keyword>
<accession>A0A4U0GZA8</accession>
<dbReference type="GO" id="GO:0004252">
    <property type="term" value="F:serine-type endopeptidase activity"/>
    <property type="evidence" value="ECO:0007669"/>
    <property type="project" value="InterPro"/>
</dbReference>
<evidence type="ECO:0000259" key="6">
    <source>
        <dbReference type="Pfam" id="PF01694"/>
    </source>
</evidence>
<evidence type="ECO:0000256" key="3">
    <source>
        <dbReference type="ARBA" id="ARBA00022989"/>
    </source>
</evidence>
<feature type="domain" description="Peptidase S54 rhomboid" evidence="6">
    <location>
        <begin position="70"/>
        <end position="211"/>
    </location>
</feature>
<gene>
    <name evidence="8" type="ORF">FAZ19_14640</name>
</gene>